<feature type="compositionally biased region" description="Polar residues" evidence="1">
    <location>
        <begin position="14"/>
        <end position="27"/>
    </location>
</feature>
<dbReference type="AlphaFoldDB" id="A0A2P2MB96"/>
<feature type="region of interest" description="Disordered" evidence="1">
    <location>
        <begin position="1"/>
        <end position="35"/>
    </location>
</feature>
<sequence>MHSNKNLAAIFESRNPQNQSYEVQEQPSNDKQDLEVVPCIPRRQRALQMEQSVGQAPLVTAHC</sequence>
<reference evidence="2" key="1">
    <citation type="submission" date="2018-02" db="EMBL/GenBank/DDBJ databases">
        <title>Rhizophora mucronata_Transcriptome.</title>
        <authorList>
            <person name="Meera S.P."/>
            <person name="Sreeshan A."/>
            <person name="Augustine A."/>
        </authorList>
    </citation>
    <scope>NUCLEOTIDE SEQUENCE</scope>
    <source>
        <tissue evidence="2">Leaf</tissue>
    </source>
</reference>
<dbReference type="EMBL" id="GGEC01047012">
    <property type="protein sequence ID" value="MBX27496.1"/>
    <property type="molecule type" value="Transcribed_RNA"/>
</dbReference>
<evidence type="ECO:0000256" key="1">
    <source>
        <dbReference type="SAM" id="MobiDB-lite"/>
    </source>
</evidence>
<organism evidence="2">
    <name type="scientific">Rhizophora mucronata</name>
    <name type="common">Asiatic mangrove</name>
    <dbReference type="NCBI Taxonomy" id="61149"/>
    <lineage>
        <taxon>Eukaryota</taxon>
        <taxon>Viridiplantae</taxon>
        <taxon>Streptophyta</taxon>
        <taxon>Embryophyta</taxon>
        <taxon>Tracheophyta</taxon>
        <taxon>Spermatophyta</taxon>
        <taxon>Magnoliopsida</taxon>
        <taxon>eudicotyledons</taxon>
        <taxon>Gunneridae</taxon>
        <taxon>Pentapetalae</taxon>
        <taxon>rosids</taxon>
        <taxon>fabids</taxon>
        <taxon>Malpighiales</taxon>
        <taxon>Rhizophoraceae</taxon>
        <taxon>Rhizophora</taxon>
    </lineage>
</organism>
<dbReference type="EMBL" id="GGEC01047025">
    <property type="protein sequence ID" value="MBX27509.1"/>
    <property type="molecule type" value="Transcribed_RNA"/>
</dbReference>
<proteinExistence type="predicted"/>
<name>A0A2P2MB96_RHIMU</name>
<accession>A0A2P2MB96</accession>
<protein>
    <submittedName>
        <fullName evidence="2">Uncharacterized protein MANES_18G101600</fullName>
    </submittedName>
</protein>
<dbReference type="EMBL" id="GGEC01047019">
    <property type="protein sequence ID" value="MBX27503.1"/>
    <property type="molecule type" value="Transcribed_RNA"/>
</dbReference>
<evidence type="ECO:0000313" key="2">
    <source>
        <dbReference type="EMBL" id="MBX27503.1"/>
    </source>
</evidence>